<sequence>MAEAGAHVGGGQQEVAAAAAVAAANNDNDNDNDNNNDDSFALQEGLAEVEAELDAMRGDRESLRARLDGAEAAAAAFADVRAERLALEVRVAELETQLAAARATASAAASAAAAEKNALAAERDAALEQYTALQAMCASIEVRAEAAEARAGLRSEAERSQAERSVILAQEERNIMRARLTLVEAQLLDAQAAADTAATAAANRHRMLEAQNERLAAQLAELAAANASSRSMSLDETSGHEALAAALETKNAELARVRSQNAALRESLAAAEADAALATPVGGSDRPPAVDAPVGWASERASLLQVIEEQTSLLTALEAELAAGSGVYSAAGDPRYNPAPIDSLTSGGRDELSRMAAGTDDEQVACAGAVLDESIAAVKAKVSYLESAGWHVPAAGHKVSFRDDLPTKFASPVEALEWLRELLCEAQAVVQSAKAYRNDLSAALHEKHLLLERMYADYAEGGMGGREPSRIRCAKVERALRVTEHALRVSRASEVKPEYLDALHEIRAGVVGLVRALDVADLRRATAKAVEAAKVTVLHK</sequence>
<evidence type="ECO:0000256" key="1">
    <source>
        <dbReference type="SAM" id="Coils"/>
    </source>
</evidence>
<feature type="region of interest" description="Disordered" evidence="2">
    <location>
        <begin position="19"/>
        <end position="39"/>
    </location>
</feature>
<dbReference type="GeneID" id="25560225"/>
<keyword evidence="4" id="KW-1185">Reference proteome</keyword>
<dbReference type="Proteomes" id="UP000054408">
    <property type="component" value="Unassembled WGS sequence"/>
</dbReference>
<keyword evidence="1" id="KW-0175">Coiled coil</keyword>
<reference evidence="3 4" key="1">
    <citation type="submission" date="2010-05" db="EMBL/GenBank/DDBJ databases">
        <title>The Genome Sequence of Thecamonas trahens ATCC 50062.</title>
        <authorList>
            <consortium name="The Broad Institute Genome Sequencing Platform"/>
            <person name="Russ C."/>
            <person name="Cuomo C."/>
            <person name="Shea T."/>
            <person name="Young S.K."/>
            <person name="Zeng Q."/>
            <person name="Koehrsen M."/>
            <person name="Haas B."/>
            <person name="Borodovsky M."/>
            <person name="Guigo R."/>
            <person name="Alvarado L."/>
            <person name="Berlin A."/>
            <person name="Bochicchio J."/>
            <person name="Borenstein D."/>
            <person name="Chapman S."/>
            <person name="Chen Z."/>
            <person name="Freedman E."/>
            <person name="Gellesch M."/>
            <person name="Goldberg J."/>
            <person name="Griggs A."/>
            <person name="Gujja S."/>
            <person name="Heilman E."/>
            <person name="Heiman D."/>
            <person name="Hepburn T."/>
            <person name="Howarth C."/>
            <person name="Jen D."/>
            <person name="Larson L."/>
            <person name="Mehta T."/>
            <person name="Park D."/>
            <person name="Pearson M."/>
            <person name="Roberts A."/>
            <person name="Saif S."/>
            <person name="Shenoy N."/>
            <person name="Sisk P."/>
            <person name="Stolte C."/>
            <person name="Sykes S."/>
            <person name="Thomson T."/>
            <person name="Walk T."/>
            <person name="White J."/>
            <person name="Yandava C."/>
            <person name="Burger G."/>
            <person name="Gray M.W."/>
            <person name="Holland P.W.H."/>
            <person name="King N."/>
            <person name="Lang F.B.F."/>
            <person name="Roger A.J."/>
            <person name="Ruiz-Trillo I."/>
            <person name="Lander E."/>
            <person name="Nusbaum C."/>
        </authorList>
    </citation>
    <scope>NUCLEOTIDE SEQUENCE [LARGE SCALE GENOMIC DNA]</scope>
    <source>
        <strain evidence="3 4">ATCC 50062</strain>
    </source>
</reference>
<dbReference type="AlphaFoldDB" id="A0A0L0D8H6"/>
<evidence type="ECO:0000313" key="4">
    <source>
        <dbReference type="Proteomes" id="UP000054408"/>
    </source>
</evidence>
<organism evidence="3 4">
    <name type="scientific">Thecamonas trahens ATCC 50062</name>
    <dbReference type="NCBI Taxonomy" id="461836"/>
    <lineage>
        <taxon>Eukaryota</taxon>
        <taxon>Apusozoa</taxon>
        <taxon>Apusomonadida</taxon>
        <taxon>Apusomonadidae</taxon>
        <taxon>Thecamonas</taxon>
    </lineage>
</organism>
<gene>
    <name evidence="3" type="ORF">AMSG_00416</name>
</gene>
<feature type="coiled-coil region" evidence="1">
    <location>
        <begin position="143"/>
        <end position="274"/>
    </location>
</feature>
<protein>
    <submittedName>
        <fullName evidence="3">Uncharacterized protein</fullName>
    </submittedName>
</protein>
<proteinExistence type="predicted"/>
<dbReference type="RefSeq" id="XP_013762695.1">
    <property type="nucleotide sequence ID" value="XM_013907241.1"/>
</dbReference>
<name>A0A0L0D8H6_THETB</name>
<accession>A0A0L0D8H6</accession>
<evidence type="ECO:0000313" key="3">
    <source>
        <dbReference type="EMBL" id="KNC48639.1"/>
    </source>
</evidence>
<dbReference type="EMBL" id="GL349434">
    <property type="protein sequence ID" value="KNC48639.1"/>
    <property type="molecule type" value="Genomic_DNA"/>
</dbReference>
<feature type="coiled-coil region" evidence="1">
    <location>
        <begin position="46"/>
        <end position="104"/>
    </location>
</feature>
<evidence type="ECO:0000256" key="2">
    <source>
        <dbReference type="SAM" id="MobiDB-lite"/>
    </source>
</evidence>